<evidence type="ECO:0000313" key="2">
    <source>
        <dbReference type="EMBL" id="CAF1602403.1"/>
    </source>
</evidence>
<evidence type="ECO:0000313" key="4">
    <source>
        <dbReference type="Proteomes" id="UP000663870"/>
    </source>
</evidence>
<evidence type="ECO:0000313" key="3">
    <source>
        <dbReference type="Proteomes" id="UP000663854"/>
    </source>
</evidence>
<evidence type="ECO:0000313" key="1">
    <source>
        <dbReference type="EMBL" id="CAF1352018.1"/>
    </source>
</evidence>
<dbReference type="Proteomes" id="UP000663870">
    <property type="component" value="Unassembled WGS sequence"/>
</dbReference>
<name>A0A815HBU6_9BILA</name>
<protein>
    <submittedName>
        <fullName evidence="1">Uncharacterized protein</fullName>
    </submittedName>
</protein>
<keyword evidence="4" id="KW-1185">Reference proteome</keyword>
<proteinExistence type="predicted"/>
<reference evidence="1" key="1">
    <citation type="submission" date="2021-02" db="EMBL/GenBank/DDBJ databases">
        <authorList>
            <person name="Nowell W R."/>
        </authorList>
    </citation>
    <scope>NUCLEOTIDE SEQUENCE</scope>
</reference>
<dbReference type="EMBL" id="CAJNOL010005264">
    <property type="protein sequence ID" value="CAF1602403.1"/>
    <property type="molecule type" value="Genomic_DNA"/>
</dbReference>
<dbReference type="Proteomes" id="UP000663854">
    <property type="component" value="Unassembled WGS sequence"/>
</dbReference>
<sequence>MNSIIEGCHVTFSSDFIDIDGPFLLPIDECIHSLSSINHTSTFDGSILLNTNGELSTFYHYSQLSSNNTALLHQIHIVDTDIPRDINEKYIRSYNQWQHVKKLWNNSYQYTSEKSSWTGYRSSTTIFVLNGEVVGREFSAFDRGQLSKHWFENKDQLYSHGQTSGEIQLGTLDNIYSACLQSLNISNPNSRQKYRLTFEVDTANHGLLKSCGYYPIGCADDCFFGVLIDNLKSYQQHQPSNS</sequence>
<dbReference type="AlphaFoldDB" id="A0A815HBU6"/>
<gene>
    <name evidence="2" type="ORF">JXQ802_LOCUS48462</name>
    <name evidence="1" type="ORF">PYM288_LOCUS32444</name>
</gene>
<accession>A0A815HBU6</accession>
<dbReference type="EMBL" id="CAJNOH010003884">
    <property type="protein sequence ID" value="CAF1352018.1"/>
    <property type="molecule type" value="Genomic_DNA"/>
</dbReference>
<feature type="non-terminal residue" evidence="1">
    <location>
        <position position="242"/>
    </location>
</feature>
<organism evidence="1 3">
    <name type="scientific">Rotaria sordida</name>
    <dbReference type="NCBI Taxonomy" id="392033"/>
    <lineage>
        <taxon>Eukaryota</taxon>
        <taxon>Metazoa</taxon>
        <taxon>Spiralia</taxon>
        <taxon>Gnathifera</taxon>
        <taxon>Rotifera</taxon>
        <taxon>Eurotatoria</taxon>
        <taxon>Bdelloidea</taxon>
        <taxon>Philodinida</taxon>
        <taxon>Philodinidae</taxon>
        <taxon>Rotaria</taxon>
    </lineage>
</organism>
<comment type="caution">
    <text evidence="1">The sequence shown here is derived from an EMBL/GenBank/DDBJ whole genome shotgun (WGS) entry which is preliminary data.</text>
</comment>